<evidence type="ECO:0000313" key="1">
    <source>
        <dbReference type="EMBL" id="GJS60358.1"/>
    </source>
</evidence>
<dbReference type="EMBL" id="BQNB010009215">
    <property type="protein sequence ID" value="GJS60358.1"/>
    <property type="molecule type" value="Genomic_DNA"/>
</dbReference>
<dbReference type="PANTHER" id="PTHR46235">
    <property type="entry name" value="PHD FINGER-CONTAINING PROTEIN DDB_G0268158"/>
    <property type="match status" value="1"/>
</dbReference>
<organism evidence="1 2">
    <name type="scientific">Tanacetum coccineum</name>
    <dbReference type="NCBI Taxonomy" id="301880"/>
    <lineage>
        <taxon>Eukaryota</taxon>
        <taxon>Viridiplantae</taxon>
        <taxon>Streptophyta</taxon>
        <taxon>Embryophyta</taxon>
        <taxon>Tracheophyta</taxon>
        <taxon>Spermatophyta</taxon>
        <taxon>Magnoliopsida</taxon>
        <taxon>eudicotyledons</taxon>
        <taxon>Gunneridae</taxon>
        <taxon>Pentapetalae</taxon>
        <taxon>asterids</taxon>
        <taxon>campanulids</taxon>
        <taxon>Asterales</taxon>
        <taxon>Asteraceae</taxon>
        <taxon>Asteroideae</taxon>
        <taxon>Anthemideae</taxon>
        <taxon>Anthemidinae</taxon>
        <taxon>Tanacetum</taxon>
    </lineage>
</organism>
<reference evidence="1" key="2">
    <citation type="submission" date="2022-01" db="EMBL/GenBank/DDBJ databases">
        <authorList>
            <person name="Yamashiro T."/>
            <person name="Shiraishi A."/>
            <person name="Satake H."/>
            <person name="Nakayama K."/>
        </authorList>
    </citation>
    <scope>NUCLEOTIDE SEQUENCE</scope>
</reference>
<proteinExistence type="predicted"/>
<gene>
    <name evidence="1" type="ORF">Tco_0655142</name>
</gene>
<dbReference type="Gene3D" id="3.30.40.10">
    <property type="entry name" value="Zinc/RING finger domain, C3HC4 (zinc finger)"/>
    <property type="match status" value="1"/>
</dbReference>
<protein>
    <submittedName>
        <fullName evidence="1">Enhanced downy mildew 2-like protein</fullName>
    </submittedName>
</protein>
<sequence length="214" mass="23745">MPGQIGLYDVRPSEDDLIHHLYFIGEAVKRDETLQKSKFLASFLEGKRRKKKAFDQNDETIFKSSFIVDDVKDKNYTNDLTTKEAIDNESKSKDEDDMCDTVCAICDDGGFLTNCEGKCFRAFHATVESAESEKSKCISLGLPSEKVKGSEPFFCLNCTHEVHQCFACGELGSSNKSSGAEDWVSLLLLLHYGNSDIANGAHQAIDPYPIPPKA</sequence>
<dbReference type="Proteomes" id="UP001151760">
    <property type="component" value="Unassembled WGS sequence"/>
</dbReference>
<keyword evidence="2" id="KW-1185">Reference proteome</keyword>
<reference evidence="1" key="1">
    <citation type="journal article" date="2022" name="Int. J. Mol. Sci.">
        <title>Draft Genome of Tanacetum Coccineum: Genomic Comparison of Closely Related Tanacetum-Family Plants.</title>
        <authorList>
            <person name="Yamashiro T."/>
            <person name="Shiraishi A."/>
            <person name="Nakayama K."/>
            <person name="Satake H."/>
        </authorList>
    </citation>
    <scope>NUCLEOTIDE SEQUENCE</scope>
</reference>
<comment type="caution">
    <text evidence="1">The sequence shown here is derived from an EMBL/GenBank/DDBJ whole genome shotgun (WGS) entry which is preliminary data.</text>
</comment>
<name>A0ABQ4X567_9ASTR</name>
<dbReference type="PANTHER" id="PTHR46235:SF3">
    <property type="entry name" value="PHD FINGER-CONTAINING PROTEIN DDB_G0268158"/>
    <property type="match status" value="1"/>
</dbReference>
<dbReference type="InterPro" id="IPR013083">
    <property type="entry name" value="Znf_RING/FYVE/PHD"/>
</dbReference>
<accession>A0ABQ4X567</accession>
<evidence type="ECO:0000313" key="2">
    <source>
        <dbReference type="Proteomes" id="UP001151760"/>
    </source>
</evidence>